<dbReference type="SUPFAM" id="SSF51735">
    <property type="entry name" value="NAD(P)-binding Rossmann-fold domains"/>
    <property type="match status" value="1"/>
</dbReference>
<dbReference type="NCBIfam" id="NF005095">
    <property type="entry name" value="PRK06523.1"/>
    <property type="match status" value="1"/>
</dbReference>
<gene>
    <name evidence="3" type="ORF">GCM10022222_67700</name>
</gene>
<evidence type="ECO:0000313" key="4">
    <source>
        <dbReference type="Proteomes" id="UP001500689"/>
    </source>
</evidence>
<dbReference type="PRINTS" id="PR00081">
    <property type="entry name" value="GDHRDH"/>
</dbReference>
<organism evidence="3 4">
    <name type="scientific">Amycolatopsis ultiminotia</name>
    <dbReference type="NCBI Taxonomy" id="543629"/>
    <lineage>
        <taxon>Bacteria</taxon>
        <taxon>Bacillati</taxon>
        <taxon>Actinomycetota</taxon>
        <taxon>Actinomycetes</taxon>
        <taxon>Pseudonocardiales</taxon>
        <taxon>Pseudonocardiaceae</taxon>
        <taxon>Amycolatopsis</taxon>
    </lineage>
</organism>
<reference evidence="4" key="1">
    <citation type="journal article" date="2019" name="Int. J. Syst. Evol. Microbiol.">
        <title>The Global Catalogue of Microorganisms (GCM) 10K type strain sequencing project: providing services to taxonomists for standard genome sequencing and annotation.</title>
        <authorList>
            <consortium name="The Broad Institute Genomics Platform"/>
            <consortium name="The Broad Institute Genome Sequencing Center for Infectious Disease"/>
            <person name="Wu L."/>
            <person name="Ma J."/>
        </authorList>
    </citation>
    <scope>NUCLEOTIDE SEQUENCE [LARGE SCALE GENOMIC DNA]</scope>
    <source>
        <strain evidence="4">JCM 16898</strain>
    </source>
</reference>
<dbReference type="PRINTS" id="PR00080">
    <property type="entry name" value="SDRFAMILY"/>
</dbReference>
<evidence type="ECO:0000256" key="2">
    <source>
        <dbReference type="ARBA" id="ARBA00023002"/>
    </source>
</evidence>
<keyword evidence="2" id="KW-0560">Oxidoreductase</keyword>
<dbReference type="Pfam" id="PF13561">
    <property type="entry name" value="adh_short_C2"/>
    <property type="match status" value="1"/>
</dbReference>
<dbReference type="InterPro" id="IPR036291">
    <property type="entry name" value="NAD(P)-bd_dom_sf"/>
</dbReference>
<evidence type="ECO:0000256" key="1">
    <source>
        <dbReference type="ARBA" id="ARBA00006484"/>
    </source>
</evidence>
<protein>
    <submittedName>
        <fullName evidence="3">SDR family oxidoreductase</fullName>
    </submittedName>
</protein>
<dbReference type="Proteomes" id="UP001500689">
    <property type="component" value="Unassembled WGS sequence"/>
</dbReference>
<dbReference type="PANTHER" id="PTHR42760:SF133">
    <property type="entry name" value="3-OXOACYL-[ACYL-CARRIER-PROTEIN] REDUCTASE"/>
    <property type="match status" value="1"/>
</dbReference>
<comment type="caution">
    <text evidence="3">The sequence shown here is derived from an EMBL/GenBank/DDBJ whole genome shotgun (WGS) entry which is preliminary data.</text>
</comment>
<dbReference type="Gene3D" id="3.40.50.720">
    <property type="entry name" value="NAD(P)-binding Rossmann-like Domain"/>
    <property type="match status" value="1"/>
</dbReference>
<keyword evidence="4" id="KW-1185">Reference proteome</keyword>
<proteinExistence type="inferred from homology"/>
<dbReference type="PANTHER" id="PTHR42760">
    <property type="entry name" value="SHORT-CHAIN DEHYDROGENASES/REDUCTASES FAMILY MEMBER"/>
    <property type="match status" value="1"/>
</dbReference>
<accession>A0ABP6XWM9</accession>
<evidence type="ECO:0000313" key="3">
    <source>
        <dbReference type="EMBL" id="GAA3573758.1"/>
    </source>
</evidence>
<dbReference type="RefSeq" id="WP_344867212.1">
    <property type="nucleotide sequence ID" value="NZ_BAAAZN010000018.1"/>
</dbReference>
<comment type="similarity">
    <text evidence="1">Belongs to the short-chain dehydrogenases/reductases (SDR) family.</text>
</comment>
<dbReference type="EMBL" id="BAAAZN010000018">
    <property type="protein sequence ID" value="GAA3573758.1"/>
    <property type="molecule type" value="Genomic_DNA"/>
</dbReference>
<name>A0ABP6XWM9_9PSEU</name>
<sequence>MPEPITTTARELDGLRGRRVLVTGGSKGIGRAVASRLAAVGATVVAAARKEPESLPPGVNFISADLGTADGCAELVTAATDLLGGVDALINNVGAGTPPPDGLLSASDDIWEQTLQLNLLASVRLDRAVLPGMIARGSGAIIHVTSVGAYLPIGPDAPYQAAKAALSTYSKALANEFAARGVRVNRISPGLIANDAISALLGQPAHGGPDDPAAQTLQNWVGGIPLGRPGQPAEVADLVTFLVSDHAAWITGSDFRIDGGSFQAV</sequence>
<dbReference type="InterPro" id="IPR002347">
    <property type="entry name" value="SDR_fam"/>
</dbReference>